<feature type="transmembrane region" description="Helical" evidence="2">
    <location>
        <begin position="359"/>
        <end position="384"/>
    </location>
</feature>
<evidence type="ECO:0000256" key="2">
    <source>
        <dbReference type="SAM" id="Phobius"/>
    </source>
</evidence>
<name>A0A0G4P344_PENC3</name>
<feature type="transmembrane region" description="Helical" evidence="2">
    <location>
        <begin position="597"/>
        <end position="620"/>
    </location>
</feature>
<reference evidence="3 4" key="1">
    <citation type="journal article" date="2014" name="Nat. Commun.">
        <title>Multiple recent horizontal transfers of a large genomic region in cheese making fungi.</title>
        <authorList>
            <person name="Cheeseman K."/>
            <person name="Ropars J."/>
            <person name="Renault P."/>
            <person name="Dupont J."/>
            <person name="Gouzy J."/>
            <person name="Branca A."/>
            <person name="Abraham A.L."/>
            <person name="Ceppi M."/>
            <person name="Conseiller E."/>
            <person name="Debuchy R."/>
            <person name="Malagnac F."/>
            <person name="Goarin A."/>
            <person name="Silar P."/>
            <person name="Lacoste S."/>
            <person name="Sallet E."/>
            <person name="Bensimon A."/>
            <person name="Giraud T."/>
            <person name="Brygoo Y."/>
        </authorList>
    </citation>
    <scope>NUCLEOTIDE SEQUENCE [LARGE SCALE GENOMIC DNA]</scope>
    <source>
        <strain evidence="4">FM 013</strain>
    </source>
</reference>
<feature type="transmembrane region" description="Helical" evidence="2">
    <location>
        <begin position="704"/>
        <end position="731"/>
    </location>
</feature>
<keyword evidence="2" id="KW-0812">Transmembrane</keyword>
<dbReference type="EMBL" id="HG793137">
    <property type="protein sequence ID" value="CRL20724.1"/>
    <property type="molecule type" value="Genomic_DNA"/>
</dbReference>
<dbReference type="InterPro" id="IPR021840">
    <property type="entry name" value="DUF3433"/>
</dbReference>
<feature type="transmembrane region" description="Helical" evidence="2">
    <location>
        <begin position="251"/>
        <end position="274"/>
    </location>
</feature>
<evidence type="ECO:0000313" key="3">
    <source>
        <dbReference type="EMBL" id="CRL20724.1"/>
    </source>
</evidence>
<feature type="region of interest" description="Disordered" evidence="1">
    <location>
        <begin position="84"/>
        <end position="142"/>
    </location>
</feature>
<accession>A0A0G4P344</accession>
<organism evidence="3 4">
    <name type="scientific">Penicillium camemberti (strain FM 013)</name>
    <dbReference type="NCBI Taxonomy" id="1429867"/>
    <lineage>
        <taxon>Eukaryota</taxon>
        <taxon>Fungi</taxon>
        <taxon>Dikarya</taxon>
        <taxon>Ascomycota</taxon>
        <taxon>Pezizomycotina</taxon>
        <taxon>Eurotiomycetes</taxon>
        <taxon>Eurotiomycetidae</taxon>
        <taxon>Eurotiales</taxon>
        <taxon>Aspergillaceae</taxon>
        <taxon>Penicillium</taxon>
    </lineage>
</organism>
<dbReference type="STRING" id="1429867.A0A0G4P344"/>
<keyword evidence="2" id="KW-1133">Transmembrane helix</keyword>
<gene>
    <name evidence="3" type="ORF">PCAMFM013_S004g000665</name>
</gene>
<dbReference type="PANTHER" id="PTHR37544:SF1">
    <property type="entry name" value="PHOSPHORIBOSYLAMINOIMIDAZOLE-SUCCINOCARBOXAMIDE SYNTHASE"/>
    <property type="match status" value="1"/>
</dbReference>
<evidence type="ECO:0000256" key="1">
    <source>
        <dbReference type="SAM" id="MobiDB-lite"/>
    </source>
</evidence>
<feature type="transmembrane region" description="Helical" evidence="2">
    <location>
        <begin position="555"/>
        <end position="577"/>
    </location>
</feature>
<protein>
    <recommendedName>
        <fullName evidence="5">Phosphoribosylaminoimidazole-succinocarboxamide synthase</fullName>
    </recommendedName>
</protein>
<dbReference type="PANTHER" id="PTHR37544">
    <property type="entry name" value="SPRAY-RELATED"/>
    <property type="match status" value="1"/>
</dbReference>
<keyword evidence="4" id="KW-1185">Reference proteome</keyword>
<feature type="transmembrane region" description="Helical" evidence="2">
    <location>
        <begin position="404"/>
        <end position="423"/>
    </location>
</feature>
<dbReference type="AlphaFoldDB" id="A0A0G4P344"/>
<dbReference type="Pfam" id="PF11915">
    <property type="entry name" value="DUF3433"/>
    <property type="match status" value="2"/>
</dbReference>
<keyword evidence="2" id="KW-0472">Membrane</keyword>
<feature type="region of interest" description="Disordered" evidence="1">
    <location>
        <begin position="27"/>
        <end position="46"/>
    </location>
</feature>
<feature type="region of interest" description="Disordered" evidence="1">
    <location>
        <begin position="192"/>
        <end position="217"/>
    </location>
</feature>
<feature type="transmembrane region" description="Helical" evidence="2">
    <location>
        <begin position="672"/>
        <end position="698"/>
    </location>
</feature>
<evidence type="ECO:0000313" key="4">
    <source>
        <dbReference type="Proteomes" id="UP000053732"/>
    </source>
</evidence>
<dbReference type="Proteomes" id="UP000053732">
    <property type="component" value="Unassembled WGS sequence"/>
</dbReference>
<feature type="transmembrane region" description="Helical" evidence="2">
    <location>
        <begin position="294"/>
        <end position="320"/>
    </location>
</feature>
<sequence>MTNPMRNFSLRNVSSFRRLKSTDSYIASKPQLARTESQQSEAASDDYYSFSDRAASSLESLATIMRFRTPDSHVPSPAMSQINLAQEDRETQRPPTSSTVRFVEDRPGHISPMSDGSRSNEASHRSPSDYPGPAPTPGLDDSPYVRFAIDQLTQDRSRGVQRTDSISTTTTSDYPTDRLVWDEGLGYFTRTRTPIRHDTPPVRPSYTSPSPQALPQRPMSVDPESFMAVDAPDQSLLYPSLDYLPLVLRPWALALTILCCLAMMAAIVFCNVWSRGESGLWNYLRQGDSRYFVLQFLPQIAAAPIIIWSFVIQAAVYRIAPFSMMSAERKEGLVMNRLPILSKNFIFPDFSHFRHGEALFGFSLFTIWLSNFFAIPLLSCLFQAKYYVIDGEGVWKWASVQSVGWTLVGLYGVLTLGLMMLFVRFLRGRSGLMWDPVSLADLVSIIQRSNILHDFEHSETVPSVPESLDPRILRLGYWKLSSKTEIFYGIGEVDAPVRTPSLHQTGKTAENQQNGLAKVCFDIEHNGGLANDPNEQHLYSPSARYRWTPWFLRKIPVFIWIIIVFALFAAFVAVSFINNAIVSGFPPRLPTLPSTSAFSASNFVYSFIPALIGNVLFLAWQPVDVYFRALQPYAELSSPSGASAERSILLSYPSSYPFQVTIQAIINRHFKVAFISLMSLLSLGIPILAGGVFIALWFPSHDEIRIAAFLPAFYALIGFCGLYTISFVAIWPGRRRYLPHDITTLADLMSYLYQSPLLSDKILREPRSKTDLVTRLIVAPPSERQLPLYGFGIYVGRDGKEHLGIDRFHRPGRTDMLITTGNMK</sequence>
<proteinExistence type="predicted"/>
<evidence type="ECO:0008006" key="5">
    <source>
        <dbReference type="Google" id="ProtNLM"/>
    </source>
</evidence>